<dbReference type="AlphaFoldDB" id="A0A8B6DNV4"/>
<protein>
    <recommendedName>
        <fullName evidence="4">DUF5641 domain-containing protein</fullName>
    </recommendedName>
</protein>
<feature type="compositionally biased region" description="Acidic residues" evidence="1">
    <location>
        <begin position="202"/>
        <end position="211"/>
    </location>
</feature>
<evidence type="ECO:0000313" key="3">
    <source>
        <dbReference type="Proteomes" id="UP000596742"/>
    </source>
</evidence>
<sequence length="326" mass="36253">MDVCVLHAIVDVAFGIRKDTGSNYIKDLIERLEVAHNLATETSKKAQLRQKKNYDTKVKGGTIKIGDLVLVKIVSFEGKHKLSDKWEQDPYVVLEQPNLEIPVFTVRKESGEGRKRNLHRNLLLPVGHLVEPTRPVPKLRKPAKKEPPKPAPRVLRKPTIDYPESSDEDIIDVLLEPFVEDDSDSTVTSDIIQPVVNPTNDVETEDESESEGDAHSHDTNGTDSDIGDRRPSPEVTSDNQEDSSDSSSSSSPVSIRRSTRARKAPAWMTSGKYELSKSASHTTTTDWFQRVQCLTSLADTHLFHGKQAEAAQAIIDVITTATTDRK</sequence>
<evidence type="ECO:0000256" key="1">
    <source>
        <dbReference type="SAM" id="MobiDB-lite"/>
    </source>
</evidence>
<comment type="caution">
    <text evidence="2">The sequence shown here is derived from an EMBL/GenBank/DDBJ whole genome shotgun (WGS) entry which is preliminary data.</text>
</comment>
<dbReference type="OrthoDB" id="6153409at2759"/>
<organism evidence="2 3">
    <name type="scientific">Mytilus galloprovincialis</name>
    <name type="common">Mediterranean mussel</name>
    <dbReference type="NCBI Taxonomy" id="29158"/>
    <lineage>
        <taxon>Eukaryota</taxon>
        <taxon>Metazoa</taxon>
        <taxon>Spiralia</taxon>
        <taxon>Lophotrochozoa</taxon>
        <taxon>Mollusca</taxon>
        <taxon>Bivalvia</taxon>
        <taxon>Autobranchia</taxon>
        <taxon>Pteriomorphia</taxon>
        <taxon>Mytilida</taxon>
        <taxon>Mytiloidea</taxon>
        <taxon>Mytilidae</taxon>
        <taxon>Mytilinae</taxon>
        <taxon>Mytilus</taxon>
    </lineage>
</organism>
<evidence type="ECO:0008006" key="4">
    <source>
        <dbReference type="Google" id="ProtNLM"/>
    </source>
</evidence>
<feature type="region of interest" description="Disordered" evidence="1">
    <location>
        <begin position="181"/>
        <end position="268"/>
    </location>
</feature>
<keyword evidence="3" id="KW-1185">Reference proteome</keyword>
<dbReference type="EMBL" id="UYJE01003875">
    <property type="protein sequence ID" value="VDI23025.1"/>
    <property type="molecule type" value="Genomic_DNA"/>
</dbReference>
<evidence type="ECO:0000313" key="2">
    <source>
        <dbReference type="EMBL" id="VDI23025.1"/>
    </source>
</evidence>
<name>A0A8B6DNV4_MYTGA</name>
<dbReference type="Proteomes" id="UP000596742">
    <property type="component" value="Unassembled WGS sequence"/>
</dbReference>
<gene>
    <name evidence="2" type="ORF">MGAL_10B000528</name>
</gene>
<proteinExistence type="predicted"/>
<feature type="region of interest" description="Disordered" evidence="1">
    <location>
        <begin position="132"/>
        <end position="163"/>
    </location>
</feature>
<feature type="compositionally biased region" description="Basic and acidic residues" evidence="1">
    <location>
        <begin position="212"/>
        <end position="232"/>
    </location>
</feature>
<accession>A0A8B6DNV4</accession>
<reference evidence="2" key="1">
    <citation type="submission" date="2018-11" db="EMBL/GenBank/DDBJ databases">
        <authorList>
            <person name="Alioto T."/>
            <person name="Alioto T."/>
        </authorList>
    </citation>
    <scope>NUCLEOTIDE SEQUENCE</scope>
</reference>